<gene>
    <name evidence="6" type="ORF">NEMVEDRAFT_v1g138161</name>
</gene>
<feature type="domain" description="MAM" evidence="4">
    <location>
        <begin position="164"/>
        <end position="312"/>
    </location>
</feature>
<keyword evidence="2 3" id="KW-0862">Zinc</keyword>
<name>A7SYQ4_NEMVE</name>
<keyword evidence="1" id="KW-0677">Repeat</keyword>
<dbReference type="InterPro" id="IPR001506">
    <property type="entry name" value="Peptidase_M12A"/>
</dbReference>
<dbReference type="Gene3D" id="2.60.120.200">
    <property type="match status" value="1"/>
</dbReference>
<dbReference type="PANTHER" id="PTHR10127:SF873">
    <property type="entry name" value="METALLOENDOPEPTIDASE"/>
    <property type="match status" value="1"/>
</dbReference>
<evidence type="ECO:0000256" key="1">
    <source>
        <dbReference type="ARBA" id="ARBA00022737"/>
    </source>
</evidence>
<evidence type="ECO:0000256" key="2">
    <source>
        <dbReference type="PROSITE-ProRule" id="PRU01211"/>
    </source>
</evidence>
<evidence type="ECO:0000313" key="6">
    <source>
        <dbReference type="EMBL" id="EDO31165.1"/>
    </source>
</evidence>
<keyword evidence="2 3" id="KW-0378">Hydrolase</keyword>
<keyword evidence="2 3" id="KW-0479">Metal-binding</keyword>
<dbReference type="PRINTS" id="PR00020">
    <property type="entry name" value="MAMDOMAIN"/>
</dbReference>
<dbReference type="InterPro" id="IPR024079">
    <property type="entry name" value="MetalloPept_cat_dom_sf"/>
</dbReference>
<comment type="caution">
    <text evidence="2">Lacks conserved residue(s) required for the propagation of feature annotation.</text>
</comment>
<evidence type="ECO:0000256" key="3">
    <source>
        <dbReference type="RuleBase" id="RU361183"/>
    </source>
</evidence>
<dbReference type="FunFam" id="2.60.120.200:FF:000128">
    <property type="entry name" value="enteropeptidase isoform X2"/>
    <property type="match status" value="1"/>
</dbReference>
<keyword evidence="2 3" id="KW-0645">Protease</keyword>
<dbReference type="SUPFAM" id="SSF49899">
    <property type="entry name" value="Concanavalin A-like lectins/glucanases"/>
    <property type="match status" value="1"/>
</dbReference>
<dbReference type="GO" id="GO:0016020">
    <property type="term" value="C:membrane"/>
    <property type="evidence" value="ECO:0007669"/>
    <property type="project" value="InterPro"/>
</dbReference>
<dbReference type="CDD" id="cd06263">
    <property type="entry name" value="MAM"/>
    <property type="match status" value="1"/>
</dbReference>
<dbReference type="SMART" id="SM00235">
    <property type="entry name" value="ZnMc"/>
    <property type="match status" value="1"/>
</dbReference>
<evidence type="ECO:0000259" key="5">
    <source>
        <dbReference type="PROSITE" id="PS51864"/>
    </source>
</evidence>
<evidence type="ECO:0000313" key="7">
    <source>
        <dbReference type="Proteomes" id="UP000001593"/>
    </source>
</evidence>
<dbReference type="OMA" id="DMSANFV"/>
<protein>
    <recommendedName>
        <fullName evidence="3">Metalloendopeptidase</fullName>
        <ecNumber evidence="3">3.4.24.-</ecNumber>
    </recommendedName>
</protein>
<dbReference type="GO" id="GO:0005615">
    <property type="term" value="C:extracellular space"/>
    <property type="evidence" value="ECO:0000318"/>
    <property type="project" value="GO_Central"/>
</dbReference>
<dbReference type="EMBL" id="DS469930">
    <property type="protein sequence ID" value="EDO31165.1"/>
    <property type="molecule type" value="Genomic_DNA"/>
</dbReference>
<dbReference type="GO" id="GO:0006508">
    <property type="term" value="P:proteolysis"/>
    <property type="evidence" value="ECO:0007669"/>
    <property type="project" value="UniProtKB-KW"/>
</dbReference>
<dbReference type="AlphaFoldDB" id="A7SYQ4"/>
<dbReference type="GO" id="GO:0008270">
    <property type="term" value="F:zinc ion binding"/>
    <property type="evidence" value="ECO:0007669"/>
    <property type="project" value="UniProtKB-UniRule"/>
</dbReference>
<feature type="binding site" evidence="2">
    <location>
        <position position="49"/>
    </location>
    <ligand>
        <name>Zn(2+)</name>
        <dbReference type="ChEBI" id="CHEBI:29105"/>
        <note>catalytic</note>
    </ligand>
</feature>
<comment type="cofactor">
    <cofactor evidence="2 3">
        <name>Zn(2+)</name>
        <dbReference type="ChEBI" id="CHEBI:29105"/>
    </cofactor>
    <text evidence="2 3">Binds 1 zinc ion per subunit.</text>
</comment>
<dbReference type="InterPro" id="IPR013320">
    <property type="entry name" value="ConA-like_dom_sf"/>
</dbReference>
<dbReference type="InterPro" id="IPR034035">
    <property type="entry name" value="Astacin-like_dom"/>
</dbReference>
<organism evidence="6 7">
    <name type="scientific">Nematostella vectensis</name>
    <name type="common">Starlet sea anemone</name>
    <dbReference type="NCBI Taxonomy" id="45351"/>
    <lineage>
        <taxon>Eukaryota</taxon>
        <taxon>Metazoa</taxon>
        <taxon>Cnidaria</taxon>
        <taxon>Anthozoa</taxon>
        <taxon>Hexacorallia</taxon>
        <taxon>Actiniaria</taxon>
        <taxon>Edwardsiidae</taxon>
        <taxon>Nematostella</taxon>
    </lineage>
</organism>
<dbReference type="Pfam" id="PF00629">
    <property type="entry name" value="MAM"/>
    <property type="match status" value="1"/>
</dbReference>
<dbReference type="Gene3D" id="3.40.390.10">
    <property type="entry name" value="Collagenase (Catalytic Domain)"/>
    <property type="match status" value="1"/>
</dbReference>
<dbReference type="Proteomes" id="UP000001593">
    <property type="component" value="Unassembled WGS sequence"/>
</dbReference>
<dbReference type="SMART" id="SM00137">
    <property type="entry name" value="MAM"/>
    <property type="match status" value="1"/>
</dbReference>
<sequence>CIRFVKRTTESAYLEIFKGNGCSSFVGTIHSKQRLNLGAGCLTPRVILHELGHALGFHHEHNRPDRDDYVTIMWENITPNYRFAFNKKSPYEVTDLGTPYDYNSIMHYHRYAFSMSGNPTIIVKQSALIGSNKLSEIDIYQMNRLYKCPGGKKIRSRTHATITTGCNFESDLCGFTQETSDDYNWTRSNKKTPTWDSGPDTDHTSGTGFYLYTEASGRKPGNRAVLSRSIPLTGNTCLTFYYHMHGSEMGSLSVNVGGKKVFEKSGPQGKSWTKATINLQGQGQAKLEFVGMIGSGFKSDAGIDDITVGKCQ</sequence>
<feature type="active site" evidence="2">
    <location>
        <position position="50"/>
    </location>
</feature>
<dbReference type="InterPro" id="IPR006026">
    <property type="entry name" value="Peptidase_Metallo"/>
</dbReference>
<dbReference type="PANTHER" id="PTHR10127">
    <property type="entry name" value="DISCOIDIN, CUB, EGF, LAMININ , AND ZINC METALLOPROTEASE DOMAIN CONTAINING"/>
    <property type="match status" value="1"/>
</dbReference>
<dbReference type="PhylomeDB" id="A7SYQ4"/>
<evidence type="ECO:0000259" key="4">
    <source>
        <dbReference type="PROSITE" id="PS50060"/>
    </source>
</evidence>
<dbReference type="InParanoid" id="A7SYQ4"/>
<feature type="binding site" evidence="2">
    <location>
        <position position="59"/>
    </location>
    <ligand>
        <name>Zn(2+)</name>
        <dbReference type="ChEBI" id="CHEBI:29105"/>
        <note>catalytic</note>
    </ligand>
</feature>
<reference evidence="6 7" key="1">
    <citation type="journal article" date="2007" name="Science">
        <title>Sea anemone genome reveals ancestral eumetazoan gene repertoire and genomic organization.</title>
        <authorList>
            <person name="Putnam N.H."/>
            <person name="Srivastava M."/>
            <person name="Hellsten U."/>
            <person name="Dirks B."/>
            <person name="Chapman J."/>
            <person name="Salamov A."/>
            <person name="Terry A."/>
            <person name="Shapiro H."/>
            <person name="Lindquist E."/>
            <person name="Kapitonov V.V."/>
            <person name="Jurka J."/>
            <person name="Genikhovich G."/>
            <person name="Grigoriev I.V."/>
            <person name="Lucas S.M."/>
            <person name="Steele R.E."/>
            <person name="Finnerty J.R."/>
            <person name="Technau U."/>
            <person name="Martindale M.Q."/>
            <person name="Rokhsar D.S."/>
        </authorList>
    </citation>
    <scope>NUCLEOTIDE SEQUENCE [LARGE SCALE GENOMIC DNA]</scope>
    <source>
        <strain evidence="7">CH2 X CH6</strain>
    </source>
</reference>
<dbReference type="EC" id="3.4.24.-" evidence="3"/>
<keyword evidence="2 3" id="KW-0482">Metalloprotease</keyword>
<dbReference type="PROSITE" id="PS50060">
    <property type="entry name" value="MAM_2"/>
    <property type="match status" value="1"/>
</dbReference>
<dbReference type="HOGENOM" id="CLU_034971_0_0_1"/>
<dbReference type="PRINTS" id="PR00480">
    <property type="entry name" value="ASTACIN"/>
</dbReference>
<feature type="non-terminal residue" evidence="6">
    <location>
        <position position="1"/>
    </location>
</feature>
<dbReference type="GO" id="GO:0004222">
    <property type="term" value="F:metalloendopeptidase activity"/>
    <property type="evidence" value="ECO:0000318"/>
    <property type="project" value="GO_Central"/>
</dbReference>
<dbReference type="PROSITE" id="PS51864">
    <property type="entry name" value="ASTACIN"/>
    <property type="match status" value="1"/>
</dbReference>
<dbReference type="CDD" id="cd04280">
    <property type="entry name" value="ZnMc_astacin_like"/>
    <property type="match status" value="1"/>
</dbReference>
<feature type="domain" description="Peptidase M12A" evidence="5">
    <location>
        <begin position="1"/>
        <end position="149"/>
    </location>
</feature>
<feature type="binding site" evidence="2">
    <location>
        <position position="53"/>
    </location>
    <ligand>
        <name>Zn(2+)</name>
        <dbReference type="ChEBI" id="CHEBI:29105"/>
        <note>catalytic</note>
    </ligand>
</feature>
<proteinExistence type="predicted"/>
<dbReference type="eggNOG" id="KOG3714">
    <property type="taxonomic scope" value="Eukaryota"/>
</dbReference>
<dbReference type="InterPro" id="IPR000998">
    <property type="entry name" value="MAM_dom"/>
</dbReference>
<keyword evidence="7" id="KW-1185">Reference proteome</keyword>
<accession>A7SYQ4</accession>
<dbReference type="Pfam" id="PF01400">
    <property type="entry name" value="Astacin"/>
    <property type="match status" value="1"/>
</dbReference>
<dbReference type="SUPFAM" id="SSF55486">
    <property type="entry name" value="Metalloproteases ('zincins'), catalytic domain"/>
    <property type="match status" value="1"/>
</dbReference>